<evidence type="ECO:0000259" key="2">
    <source>
        <dbReference type="PROSITE" id="PS50235"/>
    </source>
</evidence>
<dbReference type="Pfam" id="PF00443">
    <property type="entry name" value="UCH"/>
    <property type="match status" value="1"/>
</dbReference>
<keyword evidence="1" id="KW-0175">Coiled coil</keyword>
<comment type="caution">
    <text evidence="3">The sequence shown here is derived from an EMBL/GenBank/DDBJ whole genome shotgun (WGS) entry which is preliminary data.</text>
</comment>
<feature type="coiled-coil region" evidence="1">
    <location>
        <begin position="38"/>
        <end position="65"/>
    </location>
</feature>
<dbReference type="PROSITE" id="PS50235">
    <property type="entry name" value="USP_3"/>
    <property type="match status" value="1"/>
</dbReference>
<dbReference type="Proteomes" id="UP001295684">
    <property type="component" value="Unassembled WGS sequence"/>
</dbReference>
<proteinExistence type="predicted"/>
<keyword evidence="4" id="KW-1185">Reference proteome</keyword>
<dbReference type="InterPro" id="IPR038765">
    <property type="entry name" value="Papain-like_cys_pep_sf"/>
</dbReference>
<sequence>MHYGEMKVYTPETTVKVFDPPQTLGTINEAIMYFTNKKEEIEWQIKEMQSQLIETQNKIKKAYRKIDATPYYLHSMIIHNGGTKFGHYYAFVKDHDSNVYYKLNDEDVRVMDSSIEKEEVERCSKGGNGAENASCLFYVNQEIHDRLEQSSLSTNAPGVNELYNSLVPQEISESIIQNEEFQADKSAPKIIDLYRERLKIVDNFHQNCGSLNESLSLSIFSSFRNKDKGGDPDYSHLAKWLLFNQCYQEITSKDGYQVPLERMSPLRKKLEELISSDKDHFPNSLTLIKSERDKILQTVENYKESTITANIEYKVCQDILNHRPDLAFQKIIKRLHELKDVTLMACLYRLGEICMLKTTMMVKNAVTSKGSFKSAIVTLLLSLIQAFQTVYTDYTSLFYKQVILNLNATLAIARSKIISDVKHFENFVQVLQTKNWSKVKIHKFLLPQYGEELEESIDNICNIDFFDKWNDAFLTDNIQFKLAVLLDELMDKEKTIFQIHRRFTENREKVLPSKDCLETKRNEVLILRNSENKLCTKENT</sequence>
<gene>
    <name evidence="3" type="ORF">ECRASSUSDP1_LOCUS16152</name>
</gene>
<evidence type="ECO:0000256" key="1">
    <source>
        <dbReference type="SAM" id="Coils"/>
    </source>
</evidence>
<evidence type="ECO:0000313" key="3">
    <source>
        <dbReference type="EMBL" id="CAI2374795.1"/>
    </source>
</evidence>
<feature type="domain" description="USP" evidence="2">
    <location>
        <begin position="1"/>
        <end position="141"/>
    </location>
</feature>
<dbReference type="InterPro" id="IPR001394">
    <property type="entry name" value="Peptidase_C19_UCH"/>
</dbReference>
<dbReference type="SUPFAM" id="SSF54001">
    <property type="entry name" value="Cysteine proteinases"/>
    <property type="match status" value="1"/>
</dbReference>
<organism evidence="3 4">
    <name type="scientific">Euplotes crassus</name>
    <dbReference type="NCBI Taxonomy" id="5936"/>
    <lineage>
        <taxon>Eukaryota</taxon>
        <taxon>Sar</taxon>
        <taxon>Alveolata</taxon>
        <taxon>Ciliophora</taxon>
        <taxon>Intramacronucleata</taxon>
        <taxon>Spirotrichea</taxon>
        <taxon>Hypotrichia</taxon>
        <taxon>Euplotida</taxon>
        <taxon>Euplotidae</taxon>
        <taxon>Moneuplotes</taxon>
    </lineage>
</organism>
<dbReference type="GO" id="GO:0016579">
    <property type="term" value="P:protein deubiquitination"/>
    <property type="evidence" value="ECO:0007669"/>
    <property type="project" value="InterPro"/>
</dbReference>
<dbReference type="Gene3D" id="3.90.70.10">
    <property type="entry name" value="Cysteine proteinases"/>
    <property type="match status" value="1"/>
</dbReference>
<dbReference type="InterPro" id="IPR028889">
    <property type="entry name" value="USP"/>
</dbReference>
<dbReference type="InterPro" id="IPR018200">
    <property type="entry name" value="USP_CS"/>
</dbReference>
<dbReference type="AlphaFoldDB" id="A0AAD2CZ08"/>
<dbReference type="GO" id="GO:0004843">
    <property type="term" value="F:cysteine-type deubiquitinase activity"/>
    <property type="evidence" value="ECO:0007669"/>
    <property type="project" value="InterPro"/>
</dbReference>
<dbReference type="EMBL" id="CAMPGE010016220">
    <property type="protein sequence ID" value="CAI2374795.1"/>
    <property type="molecule type" value="Genomic_DNA"/>
</dbReference>
<accession>A0AAD2CZ08</accession>
<dbReference type="PROSITE" id="PS00973">
    <property type="entry name" value="USP_2"/>
    <property type="match status" value="1"/>
</dbReference>
<reference evidence="3" key="1">
    <citation type="submission" date="2023-07" db="EMBL/GenBank/DDBJ databases">
        <authorList>
            <consortium name="AG Swart"/>
            <person name="Singh M."/>
            <person name="Singh A."/>
            <person name="Seah K."/>
            <person name="Emmerich C."/>
        </authorList>
    </citation>
    <scope>NUCLEOTIDE SEQUENCE</scope>
    <source>
        <strain evidence="3">DP1</strain>
    </source>
</reference>
<evidence type="ECO:0000313" key="4">
    <source>
        <dbReference type="Proteomes" id="UP001295684"/>
    </source>
</evidence>
<protein>
    <recommendedName>
        <fullName evidence="2">USP domain-containing protein</fullName>
    </recommendedName>
</protein>
<name>A0AAD2CZ08_EUPCR</name>